<accession>A0A146M043</accession>
<dbReference type="EMBL" id="GDHC01005466">
    <property type="protein sequence ID" value="JAQ13163.1"/>
    <property type="molecule type" value="Transcribed_RNA"/>
</dbReference>
<protein>
    <submittedName>
        <fullName evidence="1">Uncharacterized protein</fullName>
    </submittedName>
</protein>
<name>A0A146M043_LYGHE</name>
<evidence type="ECO:0000313" key="1">
    <source>
        <dbReference type="EMBL" id="JAQ13163.1"/>
    </source>
</evidence>
<dbReference type="AlphaFoldDB" id="A0A146M043"/>
<sequence length="126" mass="13672">MACTALYLPLLYQLHERCRTTIRYELVTESAVYVTPYSCSGSSNAPLRCTPSAGRNSGAYGSTILRAPIDTAEAICVFARRLYRPCVMYVSTSLTGWGGFTLLRSCRVVNSLPALPVPSATLHSGM</sequence>
<organism evidence="1">
    <name type="scientific">Lygus hesperus</name>
    <name type="common">Western plant bug</name>
    <dbReference type="NCBI Taxonomy" id="30085"/>
    <lineage>
        <taxon>Eukaryota</taxon>
        <taxon>Metazoa</taxon>
        <taxon>Ecdysozoa</taxon>
        <taxon>Arthropoda</taxon>
        <taxon>Hexapoda</taxon>
        <taxon>Insecta</taxon>
        <taxon>Pterygota</taxon>
        <taxon>Neoptera</taxon>
        <taxon>Paraneoptera</taxon>
        <taxon>Hemiptera</taxon>
        <taxon>Heteroptera</taxon>
        <taxon>Panheteroptera</taxon>
        <taxon>Cimicomorpha</taxon>
        <taxon>Miridae</taxon>
        <taxon>Mirini</taxon>
        <taxon>Lygus</taxon>
    </lineage>
</organism>
<gene>
    <name evidence="1" type="ORF">g.19197</name>
</gene>
<proteinExistence type="predicted"/>
<reference evidence="1" key="1">
    <citation type="journal article" date="2016" name="Gigascience">
        <title>De novo construction of an expanded transcriptome assembly for the western tarnished plant bug, Lygus hesperus.</title>
        <authorList>
            <person name="Tassone E.E."/>
            <person name="Geib S.M."/>
            <person name="Hall B."/>
            <person name="Fabrick J.A."/>
            <person name="Brent C.S."/>
            <person name="Hull J.J."/>
        </authorList>
    </citation>
    <scope>NUCLEOTIDE SEQUENCE</scope>
</reference>